<dbReference type="Proteomes" id="UP000593567">
    <property type="component" value="Unassembled WGS sequence"/>
</dbReference>
<organism evidence="2 3">
    <name type="scientific">Bugula neritina</name>
    <name type="common">Brown bryozoan</name>
    <name type="synonym">Sertularia neritina</name>
    <dbReference type="NCBI Taxonomy" id="10212"/>
    <lineage>
        <taxon>Eukaryota</taxon>
        <taxon>Metazoa</taxon>
        <taxon>Spiralia</taxon>
        <taxon>Lophotrochozoa</taxon>
        <taxon>Bryozoa</taxon>
        <taxon>Gymnolaemata</taxon>
        <taxon>Cheilostomatida</taxon>
        <taxon>Flustrina</taxon>
        <taxon>Buguloidea</taxon>
        <taxon>Bugulidae</taxon>
        <taxon>Bugula</taxon>
    </lineage>
</organism>
<dbReference type="AlphaFoldDB" id="A0A7J7JNB8"/>
<protein>
    <submittedName>
        <fullName evidence="2">Uncharacterized protein</fullName>
    </submittedName>
</protein>
<feature type="compositionally biased region" description="Low complexity" evidence="1">
    <location>
        <begin position="180"/>
        <end position="194"/>
    </location>
</feature>
<feature type="region of interest" description="Disordered" evidence="1">
    <location>
        <begin position="180"/>
        <end position="204"/>
    </location>
</feature>
<evidence type="ECO:0000256" key="1">
    <source>
        <dbReference type="SAM" id="MobiDB-lite"/>
    </source>
</evidence>
<evidence type="ECO:0000313" key="2">
    <source>
        <dbReference type="EMBL" id="KAF6027829.1"/>
    </source>
</evidence>
<sequence length="352" mass="39010">MNGYPGNHRIPPSGNRMMYHLPLDLSYNNNHPAHRSIPDVHYHDIFFNNYPPAPLTYYDMDAGQINNRNVVVPPAAHLPAHFGHPAINTSRLNTPQQPLPTVRSIRPTLAPHSSSISMNFLPALPTKADKVAVPPPSAARTSQALGSSVTVTNKAPVLPLEDINVESLINDIVMASSNTAEATSSSTESLQESSQKATSLPRRNRRIVERYQVIHDYKGKKRSALDYQPEPLKSKKKSQKITADSLTPPQPSAKKSLQTSFKTVMIPDSTTESPTLTPSIESPSELFSDSDHSEEKNMPKQSHQNKSSNLPSIEDEIVIIKQTEPQQKSRSSTVPVKVKLLTCRWTTMQMMM</sequence>
<evidence type="ECO:0000313" key="3">
    <source>
        <dbReference type="Proteomes" id="UP000593567"/>
    </source>
</evidence>
<reference evidence="2" key="1">
    <citation type="submission" date="2020-06" db="EMBL/GenBank/DDBJ databases">
        <title>Draft genome of Bugula neritina, a colonial animal packing powerful symbionts and potential medicines.</title>
        <authorList>
            <person name="Rayko M."/>
        </authorList>
    </citation>
    <scope>NUCLEOTIDE SEQUENCE [LARGE SCALE GENOMIC DNA]</scope>
    <source>
        <strain evidence="2">Kwan_BN1</strain>
    </source>
</reference>
<accession>A0A7J7JNB8</accession>
<feature type="compositionally biased region" description="Basic and acidic residues" evidence="1">
    <location>
        <begin position="289"/>
        <end position="298"/>
    </location>
</feature>
<feature type="compositionally biased region" description="Polar residues" evidence="1">
    <location>
        <begin position="299"/>
        <end position="311"/>
    </location>
</feature>
<dbReference type="EMBL" id="VXIV02002017">
    <property type="protein sequence ID" value="KAF6027829.1"/>
    <property type="molecule type" value="Genomic_DNA"/>
</dbReference>
<feature type="compositionally biased region" description="Polar residues" evidence="1">
    <location>
        <begin position="240"/>
        <end position="287"/>
    </location>
</feature>
<feature type="region of interest" description="Disordered" evidence="1">
    <location>
        <begin position="220"/>
        <end position="312"/>
    </location>
</feature>
<keyword evidence="3" id="KW-1185">Reference proteome</keyword>
<gene>
    <name evidence="2" type="ORF">EB796_013861</name>
</gene>
<proteinExistence type="predicted"/>
<comment type="caution">
    <text evidence="2">The sequence shown here is derived from an EMBL/GenBank/DDBJ whole genome shotgun (WGS) entry which is preliminary data.</text>
</comment>
<name>A0A7J7JNB8_BUGNE</name>